<dbReference type="EMBL" id="CACSII010000007">
    <property type="protein sequence ID" value="CAA0099167.1"/>
    <property type="molecule type" value="Genomic_DNA"/>
</dbReference>
<dbReference type="AlphaFoldDB" id="A0A5S9P6K6"/>
<reference evidence="2 3" key="1">
    <citation type="submission" date="2019-11" db="EMBL/GenBank/DDBJ databases">
        <authorList>
            <person name="Holert J."/>
        </authorList>
    </citation>
    <scope>NUCLEOTIDE SEQUENCE [LARGE SCALE GENOMIC DNA]</scope>
    <source>
        <strain evidence="2">BC5_2</strain>
    </source>
</reference>
<evidence type="ECO:0008006" key="4">
    <source>
        <dbReference type="Google" id="ProtNLM"/>
    </source>
</evidence>
<gene>
    <name evidence="2" type="ORF">DPBNPPHM_03667</name>
</gene>
<accession>A0A5S9P6K6</accession>
<dbReference type="Proteomes" id="UP000434580">
    <property type="component" value="Unassembled WGS sequence"/>
</dbReference>
<evidence type="ECO:0000256" key="1">
    <source>
        <dbReference type="SAM" id="MobiDB-lite"/>
    </source>
</evidence>
<organism evidence="2 3">
    <name type="scientific">BD1-7 clade bacterium</name>
    <dbReference type="NCBI Taxonomy" id="2029982"/>
    <lineage>
        <taxon>Bacteria</taxon>
        <taxon>Pseudomonadati</taxon>
        <taxon>Pseudomonadota</taxon>
        <taxon>Gammaproteobacteria</taxon>
        <taxon>Cellvibrionales</taxon>
        <taxon>Spongiibacteraceae</taxon>
        <taxon>BD1-7 clade</taxon>
    </lineage>
</organism>
<evidence type="ECO:0000313" key="2">
    <source>
        <dbReference type="EMBL" id="CAA0099167.1"/>
    </source>
</evidence>
<proteinExistence type="predicted"/>
<feature type="region of interest" description="Disordered" evidence="1">
    <location>
        <begin position="1"/>
        <end position="21"/>
    </location>
</feature>
<protein>
    <recommendedName>
        <fullName evidence="4">General secretion pathway protein GspF</fullName>
    </recommendedName>
</protein>
<dbReference type="PROSITE" id="PS51318">
    <property type="entry name" value="TAT"/>
    <property type="match status" value="1"/>
</dbReference>
<sequence>MSKRSRLKNLSANPDAPLTHECHKKPVSRREFIAQGFRAGTATLLGTSALSLLGERAHAISPDLLDKYYNPASCDLANVAGRKIPFVCFDLAGGANIAGSNVLVGGFAGQRDALSTAGYTKLGVPPDFLPQNQNPNNADSNDFVNDRLGLLFHSESAMLRGILERAGEDTQAGVNGAVIPCRSDNDTGNNPHNPTYGIYQAGARGQLLQLIGSSASVSGGNSMAPAMMIDPELRPTKIDRPSDASGLVDVGDLNQILSDPADVVAVMESMKRITDMRLDLSKTMMPGQEDQRLKERISCEYLKSADTLERFSNPAELDPSIDPNIVGANGIFTADEFASDREFRKTASVMKLVMDGRAAAGTITLGGYDYHTGDRRTGESRDLRAGRCIGAVLEYARRVNTPVMIYVFSDGSVASNGTIEVVDSISGRIDKGVWSGDNSSTGASFFLVYDPSGQPQLLDTGPNDTARHQQIGWMRPDASVDTAATPAANNVNLLVETVVLNYMALHGDEGLFDAFFPSQGLGSAERRLAYTAFNKLASVGATGTLNG</sequence>
<dbReference type="OrthoDB" id="6072362at2"/>
<evidence type="ECO:0000313" key="3">
    <source>
        <dbReference type="Proteomes" id="UP000434580"/>
    </source>
</evidence>
<name>A0A5S9P6K6_9GAMM</name>
<dbReference type="InterPro" id="IPR006311">
    <property type="entry name" value="TAT_signal"/>
</dbReference>